<gene>
    <name evidence="1" type="ORF">CUREI_03065</name>
    <name evidence="2" type="ORF">CUREI_11595</name>
</gene>
<proteinExistence type="predicted"/>
<dbReference type="HOGENOM" id="CLU_2022865_0_0_11"/>
<organism evidence="1 3">
    <name type="scientific">Corynebacterium ureicelerivorans</name>
    <dbReference type="NCBI Taxonomy" id="401472"/>
    <lineage>
        <taxon>Bacteria</taxon>
        <taxon>Bacillati</taxon>
        <taxon>Actinomycetota</taxon>
        <taxon>Actinomycetes</taxon>
        <taxon>Mycobacteriales</taxon>
        <taxon>Corynebacteriaceae</taxon>
        <taxon>Corynebacterium</taxon>
    </lineage>
</organism>
<protein>
    <submittedName>
        <fullName evidence="1">Uncharacterized protein</fullName>
    </submittedName>
</protein>
<evidence type="ECO:0000313" key="2">
    <source>
        <dbReference type="EMBL" id="AIL97816.1"/>
    </source>
</evidence>
<dbReference type="EMBL" id="CP009215">
    <property type="protein sequence ID" value="AIL96412.1"/>
    <property type="molecule type" value="Genomic_DNA"/>
</dbReference>
<dbReference type="Proteomes" id="UP000028939">
    <property type="component" value="Plasmid unnamed"/>
</dbReference>
<reference evidence="1 3" key="1">
    <citation type="submission" date="2014-08" db="EMBL/GenBank/DDBJ databases">
        <title>Complete genome sequence of Corynebacterium ureicelerivorans DSM 45051, a lipophilic and urea-splitting isolate from a blood culture of a septicaemia patient.</title>
        <authorList>
            <person name="Tippelt A."/>
            <person name="Albersmeier A."/>
            <person name="Brinkrolf K."/>
            <person name="Ruckert C."/>
            <person name="Tauch A."/>
        </authorList>
    </citation>
    <scope>NUCLEOTIDE SEQUENCE [LARGE SCALE GENOMIC DNA]</scope>
    <source>
        <strain evidence="1 3">IMMIB RIV-2301</strain>
        <plasmid evidence="3">Plasmid unnamed</plasmid>
        <plasmid evidence="2">unnamed</plasmid>
    </source>
</reference>
<name>A0A077HP74_9CORY</name>
<sequence length="118" mass="13040">MSTIDRAADVIRAHGFDPCREPECIAQDLADAGLLAPDLPTLKSDYASIEVPVRSTIINMHDDPERYDDDSILVGTWFGEVEFSLGKFDEVSVYMSIEQARDFAHALLGSADYSEANQ</sequence>
<evidence type="ECO:0000313" key="1">
    <source>
        <dbReference type="EMBL" id="AIL96412.1"/>
    </source>
</evidence>
<geneLocation type="plasmid" evidence="2">
    <name>unnamed</name>
</geneLocation>
<keyword evidence="2" id="KW-0614">Plasmid</keyword>
<dbReference type="AlphaFoldDB" id="A0A077HP74"/>
<evidence type="ECO:0000313" key="3">
    <source>
        <dbReference type="Proteomes" id="UP000028939"/>
    </source>
</evidence>
<dbReference type="STRING" id="401472.CUREI_03065"/>
<dbReference type="EMBL" id="CP009216">
    <property type="protein sequence ID" value="AIL97816.1"/>
    <property type="molecule type" value="Genomic_DNA"/>
</dbReference>
<dbReference type="RefSeq" id="WP_038610240.1">
    <property type="nucleotide sequence ID" value="NZ_CP009215.1"/>
</dbReference>
<dbReference type="KEGG" id="cuv:CUREI_11595"/>
<accession>A0A077HP74</accession>
<keyword evidence="3" id="KW-1185">Reference proteome</keyword>
<dbReference type="KEGG" id="cuv:CUREI_03065"/>
<dbReference type="Proteomes" id="UP000028939">
    <property type="component" value="Chromosome"/>
</dbReference>